<comment type="caution">
    <text evidence="1">The sequence shown here is derived from an EMBL/GenBank/DDBJ whole genome shotgun (WGS) entry which is preliminary data.</text>
</comment>
<name>A0A0V8JE05_9BACL</name>
<dbReference type="Proteomes" id="UP000054099">
    <property type="component" value="Unassembled WGS sequence"/>
</dbReference>
<organism evidence="1 2">
    <name type="scientific">Fictibacillus enclensis</name>
    <dbReference type="NCBI Taxonomy" id="1017270"/>
    <lineage>
        <taxon>Bacteria</taxon>
        <taxon>Bacillati</taxon>
        <taxon>Bacillota</taxon>
        <taxon>Bacilli</taxon>
        <taxon>Bacillales</taxon>
        <taxon>Fictibacillaceae</taxon>
        <taxon>Fictibacillus</taxon>
    </lineage>
</organism>
<dbReference type="EMBL" id="LNQN01000001">
    <property type="protein sequence ID" value="KSU85382.1"/>
    <property type="molecule type" value="Genomic_DNA"/>
</dbReference>
<accession>A0A0V8JE05</accession>
<gene>
    <name evidence="1" type="ORF">AS030_07710</name>
</gene>
<evidence type="ECO:0000313" key="1">
    <source>
        <dbReference type="EMBL" id="KSU85382.1"/>
    </source>
</evidence>
<protein>
    <submittedName>
        <fullName evidence="1">Uncharacterized protein</fullName>
    </submittedName>
</protein>
<reference evidence="1 2" key="1">
    <citation type="journal article" date="2014" name="Antonie Van Leeuwenhoek">
        <title>Fictibacillus enclensis sp. nov., isolated from marine sediment.</title>
        <authorList>
            <person name="Dastager S.G."/>
            <person name="Mawlankar R."/>
            <person name="Srinivasan K."/>
            <person name="Tang S.K."/>
            <person name="Lee J.C."/>
            <person name="Ramana V.V."/>
            <person name="Shouche Y.S."/>
        </authorList>
    </citation>
    <scope>NUCLEOTIDE SEQUENCE [LARGE SCALE GENOMIC DNA]</scope>
    <source>
        <strain evidence="1 2">NIO-1003</strain>
    </source>
</reference>
<sequence>MPVAEKTPFDERRFFTIILFFLKYKYFFIKNKSGIIALLSNRRVKENEIMQNGRVRQTCGRQRTLPYAL</sequence>
<dbReference type="AlphaFoldDB" id="A0A0V8JE05"/>
<proteinExistence type="predicted"/>
<keyword evidence="2" id="KW-1185">Reference proteome</keyword>
<evidence type="ECO:0000313" key="2">
    <source>
        <dbReference type="Proteomes" id="UP000054099"/>
    </source>
</evidence>